<protein>
    <submittedName>
        <fullName evidence="1">Uncharacterized protein</fullName>
    </submittedName>
</protein>
<dbReference type="Proteomes" id="UP000175679">
    <property type="component" value="Unassembled WGS sequence"/>
</dbReference>
<accession>A0A1E7QK94</accession>
<evidence type="ECO:0000313" key="2">
    <source>
        <dbReference type="Proteomes" id="UP000175679"/>
    </source>
</evidence>
<proteinExistence type="predicted"/>
<dbReference type="RefSeq" id="WP_070065128.1">
    <property type="nucleotide sequence ID" value="NZ_MJMG01000007.1"/>
</dbReference>
<keyword evidence="2" id="KW-1185">Reference proteome</keyword>
<gene>
    <name evidence="1" type="ORF">BIY23_03040</name>
</gene>
<sequence length="401" mass="46711">MLLITKFIEAFQFIESKVKPVGHVLVWYDWLQKKLLGSDEVYIKDLREVMTYGEKRYKYPKEYDKIVENAQISTEGDSYKLKYGAKEYLLRKIHPEGDITGCNNVYFTTEFLALNPGFFKHAKNSGKEQYEPFGFALGVESRDVREYLPVFECNVSPGRKLEFSTKGQDKTNKERSLELLYISRDKKERVSFFEIRGYKDDVEMLKSIWSVLIVFPTTIGKMAANAFTFIPIELGRYLMEKDKKKGNPILRVSGMLLFGSGSFVKHLVNFICVSLRIVGIGIFTGNKEKYADKYWTKLRYQWDGLWSDITNDYNMLCDRDYVDKSNNKTDESSRCGTWKELNSMKGLEEEKNSEQMIIIQDQGQGNSQNGHHQGQNKPMGFATQEKLRNQNRRIIDNYKTF</sequence>
<name>A0A1E7QK94_WOLPI</name>
<evidence type="ECO:0000313" key="1">
    <source>
        <dbReference type="EMBL" id="OEY86649.1"/>
    </source>
</evidence>
<comment type="caution">
    <text evidence="1">The sequence shown here is derived from an EMBL/GenBank/DDBJ whole genome shotgun (WGS) entry which is preliminary data.</text>
</comment>
<organism evidence="1 2">
    <name type="scientific">Wolbachia pipientis</name>
    <dbReference type="NCBI Taxonomy" id="955"/>
    <lineage>
        <taxon>Bacteria</taxon>
        <taxon>Pseudomonadati</taxon>
        <taxon>Pseudomonadota</taxon>
        <taxon>Alphaproteobacteria</taxon>
        <taxon>Rickettsiales</taxon>
        <taxon>Anaplasmataceae</taxon>
        <taxon>Wolbachieae</taxon>
        <taxon>Wolbachia</taxon>
    </lineage>
</organism>
<reference evidence="1 2" key="1">
    <citation type="submission" date="2016-09" db="EMBL/GenBank/DDBJ databases">
        <title>Genomic evidence for plant-parasitic nematodes as the earliest Wolbachia hosts.</title>
        <authorList>
            <person name="Brown A.M."/>
            <person name="Wasala S.K."/>
            <person name="Howe D.K."/>
            <person name="Peetz A.B."/>
            <person name="Zasada I.A."/>
            <person name="Denver D.R."/>
        </authorList>
    </citation>
    <scope>NUCLEOTIDE SEQUENCE [LARGE SCALE GENOMIC DNA]</scope>
    <source>
        <strain evidence="2">wPpe</strain>
    </source>
</reference>
<dbReference type="EMBL" id="MJMG01000007">
    <property type="protein sequence ID" value="OEY86649.1"/>
    <property type="molecule type" value="Genomic_DNA"/>
</dbReference>
<dbReference type="AlphaFoldDB" id="A0A1E7QK94"/>